<dbReference type="SUPFAM" id="SSF52540">
    <property type="entry name" value="P-loop containing nucleoside triphosphate hydrolases"/>
    <property type="match status" value="1"/>
</dbReference>
<keyword evidence="5 7" id="KW-0808">Transferase</keyword>
<comment type="subcellular location">
    <subcellularLocation>
        <location evidence="5">Cytoplasm</location>
    </subcellularLocation>
</comment>
<dbReference type="CDD" id="cd02022">
    <property type="entry name" value="DPCK"/>
    <property type="match status" value="1"/>
</dbReference>
<dbReference type="PROSITE" id="PS51219">
    <property type="entry name" value="DPCK"/>
    <property type="match status" value="1"/>
</dbReference>
<evidence type="ECO:0000313" key="7">
    <source>
        <dbReference type="EMBL" id="MDR7094483.1"/>
    </source>
</evidence>
<keyword evidence="3 5" id="KW-0067">ATP-binding</keyword>
<dbReference type="InterPro" id="IPR027417">
    <property type="entry name" value="P-loop_NTPase"/>
</dbReference>
<dbReference type="EC" id="2.7.1.24" evidence="5 6"/>
<gene>
    <name evidence="5" type="primary">coaE</name>
    <name evidence="7" type="ORF">J2X09_002224</name>
</gene>
<reference evidence="7 8" key="1">
    <citation type="submission" date="2023-07" db="EMBL/GenBank/DDBJ databases">
        <title>Sorghum-associated microbial communities from plants grown in Nebraska, USA.</title>
        <authorList>
            <person name="Schachtman D."/>
        </authorList>
    </citation>
    <scope>NUCLEOTIDE SEQUENCE [LARGE SCALE GENOMIC DNA]</scope>
    <source>
        <strain evidence="7 8">BE240</strain>
    </source>
</reference>
<feature type="binding site" evidence="5">
    <location>
        <begin position="14"/>
        <end position="19"/>
    </location>
    <ligand>
        <name>ATP</name>
        <dbReference type="ChEBI" id="CHEBI:30616"/>
    </ligand>
</feature>
<keyword evidence="4 5" id="KW-0173">Coenzyme A biosynthesis</keyword>
<name>A0ABU1VB98_9BURK</name>
<comment type="pathway">
    <text evidence="5">Cofactor biosynthesis; coenzyme A biosynthesis; CoA from (R)-pantothenate: step 5/5.</text>
</comment>
<sequence length="199" mass="21692">MKSPARLGLTGGIGSGKSTMARLLQAEGADVIDADAISRRTTEAGGKAMPAIEKTFGRAFLAADGALDRQRMRDHVFANPDARHTLERIIHPLVGDEIRQQTEASISPCIVFDVPLLVESPHWRPQLDRVLVIDCSPATQIRRVNARSGWDAATTEAVMRNQSPRAWRLAAADIVVFNDTDDIALLERAAKALAMRFGL</sequence>
<evidence type="ECO:0000256" key="2">
    <source>
        <dbReference type="ARBA" id="ARBA00022741"/>
    </source>
</evidence>
<evidence type="ECO:0000256" key="5">
    <source>
        <dbReference type="HAMAP-Rule" id="MF_00376"/>
    </source>
</evidence>
<dbReference type="PANTHER" id="PTHR10695">
    <property type="entry name" value="DEPHOSPHO-COA KINASE-RELATED"/>
    <property type="match status" value="1"/>
</dbReference>
<comment type="similarity">
    <text evidence="1 5">Belongs to the CoaE family.</text>
</comment>
<dbReference type="Proteomes" id="UP001265550">
    <property type="component" value="Unassembled WGS sequence"/>
</dbReference>
<dbReference type="Pfam" id="PF01121">
    <property type="entry name" value="CoaE"/>
    <property type="match status" value="1"/>
</dbReference>
<evidence type="ECO:0000256" key="6">
    <source>
        <dbReference type="NCBIfam" id="TIGR00152"/>
    </source>
</evidence>
<dbReference type="GO" id="GO:0004140">
    <property type="term" value="F:dephospho-CoA kinase activity"/>
    <property type="evidence" value="ECO:0007669"/>
    <property type="project" value="UniProtKB-EC"/>
</dbReference>
<evidence type="ECO:0000256" key="3">
    <source>
        <dbReference type="ARBA" id="ARBA00022840"/>
    </source>
</evidence>
<dbReference type="EMBL" id="JAVDWE010000005">
    <property type="protein sequence ID" value="MDR7094483.1"/>
    <property type="molecule type" value="Genomic_DNA"/>
</dbReference>
<keyword evidence="5" id="KW-0963">Cytoplasm</keyword>
<dbReference type="InterPro" id="IPR001977">
    <property type="entry name" value="Depp_CoAkinase"/>
</dbReference>
<dbReference type="NCBIfam" id="TIGR00152">
    <property type="entry name" value="dephospho-CoA kinase"/>
    <property type="match status" value="1"/>
</dbReference>
<organism evidence="7 8">
    <name type="scientific">Hydrogenophaga laconesensis</name>
    <dbReference type="NCBI Taxonomy" id="1805971"/>
    <lineage>
        <taxon>Bacteria</taxon>
        <taxon>Pseudomonadati</taxon>
        <taxon>Pseudomonadota</taxon>
        <taxon>Betaproteobacteria</taxon>
        <taxon>Burkholderiales</taxon>
        <taxon>Comamonadaceae</taxon>
        <taxon>Hydrogenophaga</taxon>
    </lineage>
</organism>
<evidence type="ECO:0000256" key="1">
    <source>
        <dbReference type="ARBA" id="ARBA00009018"/>
    </source>
</evidence>
<dbReference type="Gene3D" id="3.40.50.300">
    <property type="entry name" value="P-loop containing nucleotide triphosphate hydrolases"/>
    <property type="match status" value="1"/>
</dbReference>
<dbReference type="RefSeq" id="WP_204733482.1">
    <property type="nucleotide sequence ID" value="NZ_JAVDWE010000005.1"/>
</dbReference>
<comment type="catalytic activity">
    <reaction evidence="5">
        <text>3'-dephospho-CoA + ATP = ADP + CoA + H(+)</text>
        <dbReference type="Rhea" id="RHEA:18245"/>
        <dbReference type="ChEBI" id="CHEBI:15378"/>
        <dbReference type="ChEBI" id="CHEBI:30616"/>
        <dbReference type="ChEBI" id="CHEBI:57287"/>
        <dbReference type="ChEBI" id="CHEBI:57328"/>
        <dbReference type="ChEBI" id="CHEBI:456216"/>
        <dbReference type="EC" id="2.7.1.24"/>
    </reaction>
</comment>
<dbReference type="HAMAP" id="MF_00376">
    <property type="entry name" value="Dephospho_CoA_kinase"/>
    <property type="match status" value="1"/>
</dbReference>
<proteinExistence type="inferred from homology"/>
<protein>
    <recommendedName>
        <fullName evidence="5 6">Dephospho-CoA kinase</fullName>
        <ecNumber evidence="5 6">2.7.1.24</ecNumber>
    </recommendedName>
    <alternativeName>
        <fullName evidence="5">Dephosphocoenzyme A kinase</fullName>
    </alternativeName>
</protein>
<keyword evidence="2 5" id="KW-0547">Nucleotide-binding</keyword>
<evidence type="ECO:0000256" key="4">
    <source>
        <dbReference type="ARBA" id="ARBA00022993"/>
    </source>
</evidence>
<keyword evidence="5 7" id="KW-0418">Kinase</keyword>
<comment type="caution">
    <text evidence="7">The sequence shown here is derived from an EMBL/GenBank/DDBJ whole genome shotgun (WGS) entry which is preliminary data.</text>
</comment>
<evidence type="ECO:0000313" key="8">
    <source>
        <dbReference type="Proteomes" id="UP001265550"/>
    </source>
</evidence>
<accession>A0ABU1VB98</accession>
<keyword evidence="8" id="KW-1185">Reference proteome</keyword>
<comment type="function">
    <text evidence="5">Catalyzes the phosphorylation of the 3'-hydroxyl group of dephosphocoenzyme A to form coenzyme A.</text>
</comment>
<dbReference type="PANTHER" id="PTHR10695:SF46">
    <property type="entry name" value="BIFUNCTIONAL COENZYME A SYNTHASE-RELATED"/>
    <property type="match status" value="1"/>
</dbReference>